<evidence type="ECO:0000313" key="4">
    <source>
        <dbReference type="Proteomes" id="UP001160148"/>
    </source>
</evidence>
<proteinExistence type="predicted"/>
<reference evidence="3 4" key="1">
    <citation type="submission" date="2023-01" db="EMBL/GenBank/DDBJ databases">
        <authorList>
            <person name="Whitehead M."/>
        </authorList>
    </citation>
    <scope>NUCLEOTIDE SEQUENCE [LARGE SCALE GENOMIC DNA]</scope>
</reference>
<feature type="compositionally biased region" description="Basic and acidic residues" evidence="1">
    <location>
        <begin position="20"/>
        <end position="29"/>
    </location>
</feature>
<dbReference type="PANTHER" id="PTHR45749:SF21">
    <property type="entry name" value="DUF4371 DOMAIN-CONTAINING PROTEIN"/>
    <property type="match status" value="1"/>
</dbReference>
<name>A0AAV0WMM1_9HEMI</name>
<feature type="domain" description="DUF4371" evidence="2">
    <location>
        <begin position="191"/>
        <end position="316"/>
    </location>
</feature>
<gene>
    <name evidence="3" type="ORF">MEUPH1_LOCUS12737</name>
</gene>
<sequence length="347" mass="39655">MSKRKITDFFSQNKITKTSEPQDSHHDTIDTDLDELPTPTYTKKGKEKRFYNKKWENDFPWLFFDVQRNGAFCKLCEKHAVNDSVLLTSTGGVFIKTPFNNFKKALGKYGKLNKYNDSASHIRSIEQERLTLVFSKNPVYCQILNQSSEECKINRKHFSLLFRSIYFLAKEEIAHTTKYEPLIKRLIMKSSESFESWIVTNSDRSTYISKATASELLCCASEILCKKLNNEVIGKKFSLMADESTNVNNKSELSICIRFVKNNQPVEQFIGIRDLSDTKAHTIVNEISSELTKHNLSYQNIIACGFDGAANMSGNKSGVRRLISEKAGREVPYIHCRAHALSLALTR</sequence>
<keyword evidence="4" id="KW-1185">Reference proteome</keyword>
<accession>A0AAV0WMM1</accession>
<protein>
    <recommendedName>
        <fullName evidence="2">DUF4371 domain-containing protein</fullName>
    </recommendedName>
</protein>
<evidence type="ECO:0000259" key="2">
    <source>
        <dbReference type="Pfam" id="PF14291"/>
    </source>
</evidence>
<dbReference type="EMBL" id="CARXXK010000002">
    <property type="protein sequence ID" value="CAI6357068.1"/>
    <property type="molecule type" value="Genomic_DNA"/>
</dbReference>
<dbReference type="PANTHER" id="PTHR45749">
    <property type="match status" value="1"/>
</dbReference>
<feature type="region of interest" description="Disordered" evidence="1">
    <location>
        <begin position="17"/>
        <end position="38"/>
    </location>
</feature>
<dbReference type="AlphaFoldDB" id="A0AAV0WMM1"/>
<organism evidence="3 4">
    <name type="scientific">Macrosiphum euphorbiae</name>
    <name type="common">potato aphid</name>
    <dbReference type="NCBI Taxonomy" id="13131"/>
    <lineage>
        <taxon>Eukaryota</taxon>
        <taxon>Metazoa</taxon>
        <taxon>Ecdysozoa</taxon>
        <taxon>Arthropoda</taxon>
        <taxon>Hexapoda</taxon>
        <taxon>Insecta</taxon>
        <taxon>Pterygota</taxon>
        <taxon>Neoptera</taxon>
        <taxon>Paraneoptera</taxon>
        <taxon>Hemiptera</taxon>
        <taxon>Sternorrhyncha</taxon>
        <taxon>Aphidomorpha</taxon>
        <taxon>Aphidoidea</taxon>
        <taxon>Aphididae</taxon>
        <taxon>Macrosiphini</taxon>
        <taxon>Macrosiphum</taxon>
    </lineage>
</organism>
<dbReference type="InterPro" id="IPR025398">
    <property type="entry name" value="DUF4371"/>
</dbReference>
<dbReference type="Proteomes" id="UP001160148">
    <property type="component" value="Unassembled WGS sequence"/>
</dbReference>
<comment type="caution">
    <text evidence="3">The sequence shown here is derived from an EMBL/GenBank/DDBJ whole genome shotgun (WGS) entry which is preliminary data.</text>
</comment>
<evidence type="ECO:0000256" key="1">
    <source>
        <dbReference type="SAM" id="MobiDB-lite"/>
    </source>
</evidence>
<evidence type="ECO:0000313" key="3">
    <source>
        <dbReference type="EMBL" id="CAI6357068.1"/>
    </source>
</evidence>
<dbReference type="InterPro" id="IPR012337">
    <property type="entry name" value="RNaseH-like_sf"/>
</dbReference>
<dbReference type="SUPFAM" id="SSF53098">
    <property type="entry name" value="Ribonuclease H-like"/>
    <property type="match status" value="1"/>
</dbReference>
<dbReference type="Pfam" id="PF14291">
    <property type="entry name" value="DUF4371"/>
    <property type="match status" value="1"/>
</dbReference>